<dbReference type="GO" id="GO:0016020">
    <property type="term" value="C:membrane"/>
    <property type="evidence" value="ECO:0007669"/>
    <property type="project" value="TreeGrafter"/>
</dbReference>
<feature type="domain" description="CRAL-TRIO" evidence="1">
    <location>
        <begin position="107"/>
        <end position="267"/>
    </location>
</feature>
<dbReference type="GO" id="GO:1902936">
    <property type="term" value="F:phosphatidylinositol bisphosphate binding"/>
    <property type="evidence" value="ECO:0007669"/>
    <property type="project" value="TreeGrafter"/>
</dbReference>
<organism evidence="2">
    <name type="scientific">Aedes albopictus</name>
    <name type="common">Asian tiger mosquito</name>
    <name type="synonym">Stegomyia albopicta</name>
    <dbReference type="NCBI Taxonomy" id="7160"/>
    <lineage>
        <taxon>Eukaryota</taxon>
        <taxon>Metazoa</taxon>
        <taxon>Ecdysozoa</taxon>
        <taxon>Arthropoda</taxon>
        <taxon>Hexapoda</taxon>
        <taxon>Insecta</taxon>
        <taxon>Pterygota</taxon>
        <taxon>Neoptera</taxon>
        <taxon>Endopterygota</taxon>
        <taxon>Diptera</taxon>
        <taxon>Nematocera</taxon>
        <taxon>Culicoidea</taxon>
        <taxon>Culicidae</taxon>
        <taxon>Culicinae</taxon>
        <taxon>Aedini</taxon>
        <taxon>Aedes</taxon>
        <taxon>Stegomyia</taxon>
    </lineage>
</organism>
<dbReference type="InterPro" id="IPR001251">
    <property type="entry name" value="CRAL-TRIO_dom"/>
</dbReference>
<dbReference type="Pfam" id="PF00650">
    <property type="entry name" value="CRAL_TRIO"/>
    <property type="match status" value="1"/>
</dbReference>
<dbReference type="PROSITE" id="PS50191">
    <property type="entry name" value="CRAL_TRIO"/>
    <property type="match status" value="1"/>
</dbReference>
<dbReference type="PANTHER" id="PTHR10174:SF166">
    <property type="entry name" value="LD40136P"/>
    <property type="match status" value="1"/>
</dbReference>
<dbReference type="AlphaFoldDB" id="A0A023EPT9"/>
<dbReference type="Gene3D" id="1.20.5.1200">
    <property type="entry name" value="Alpha-tocopherol transfer"/>
    <property type="match status" value="1"/>
</dbReference>
<dbReference type="CDD" id="cd00170">
    <property type="entry name" value="SEC14"/>
    <property type="match status" value="1"/>
</dbReference>
<dbReference type="Gene3D" id="1.10.8.20">
    <property type="entry name" value="N-terminal domain of phosphatidylinositol transfer protein sec14p"/>
    <property type="match status" value="1"/>
</dbReference>
<dbReference type="InterPro" id="IPR036273">
    <property type="entry name" value="CRAL/TRIO_N_dom_sf"/>
</dbReference>
<evidence type="ECO:0000313" key="2">
    <source>
        <dbReference type="EMBL" id="JAC11063.1"/>
    </source>
</evidence>
<dbReference type="PRINTS" id="PR00180">
    <property type="entry name" value="CRETINALDHBP"/>
</dbReference>
<dbReference type="InterPro" id="IPR011074">
    <property type="entry name" value="CRAL/TRIO_N_dom"/>
</dbReference>
<dbReference type="VEuPathDB" id="VectorBase:AALC636_032716"/>
<reference evidence="2" key="1">
    <citation type="journal article" date="2014" name="PLoS Negl. Trop. Dis.">
        <title>Identification and characterization of seminal fluid proteins in the Asian tiger mosquito, Aedes albopictus.</title>
        <authorList>
            <person name="Boes K.E."/>
            <person name="Ribeiro J.M."/>
            <person name="Wong A."/>
            <person name="Harrington L.C."/>
            <person name="Wolfner M.F."/>
            <person name="Sirot L.K."/>
        </authorList>
    </citation>
    <scope>NUCLEOTIDE SEQUENCE</scope>
    <source>
        <tissue evidence="2">Reproductive organs</tissue>
    </source>
</reference>
<dbReference type="VEuPathDB" id="VectorBase:AALF012217"/>
<accession>A0A023EPT9</accession>
<dbReference type="InterPro" id="IPR036865">
    <property type="entry name" value="CRAL-TRIO_dom_sf"/>
</dbReference>
<dbReference type="SMART" id="SM00516">
    <property type="entry name" value="SEC14"/>
    <property type="match status" value="1"/>
</dbReference>
<evidence type="ECO:0000259" key="1">
    <source>
        <dbReference type="PROSITE" id="PS50191"/>
    </source>
</evidence>
<dbReference type="SMART" id="SM01100">
    <property type="entry name" value="CRAL_TRIO_N"/>
    <property type="match status" value="1"/>
</dbReference>
<dbReference type="VEuPathDB" id="VectorBase:AALFPA_044315"/>
<proteinExistence type="evidence at transcript level"/>
<dbReference type="EMBL" id="GAPW01002535">
    <property type="protein sequence ID" value="JAC11063.1"/>
    <property type="molecule type" value="mRNA"/>
</dbReference>
<sequence>MESPGVEKHPSSYQDYRFPLSNIYRTIAEQELHESDEIREQALNQVREWIVKNPAIRRCRTDGSFLLRFLRVRKFNHVAACENLERYLVLRQRFAGWFQKLDVSEAWMDEMIDDWPILPLGYDERGRLVIMIKMGNFNVERFNNVDQIRLMMMVLESYYEEEKMQVAGCVFVFEDTGLTMSHVAQWSLTDIKNFIDAVNHTIPMRIKEVHAVNLPRYAVAVAELCLGFATSKLKARVHCHRSMDSLTKMVAQSILPKEYGGEVPLGEFKKQLRERLTESRDIILGLDQMEVDQSKYGLFGKDAGSSVNDAVDTGDTFGVVGSFRKLNVD</sequence>
<dbReference type="SUPFAM" id="SSF46938">
    <property type="entry name" value="CRAL/TRIO N-terminal domain"/>
    <property type="match status" value="1"/>
</dbReference>
<name>A0A023EPT9_AEDAL</name>
<dbReference type="Gene3D" id="3.40.525.10">
    <property type="entry name" value="CRAL-TRIO lipid binding domain"/>
    <property type="match status" value="1"/>
</dbReference>
<protein>
    <submittedName>
        <fullName evidence="2">Putative lateral inhibition</fullName>
    </submittedName>
</protein>
<dbReference type="SUPFAM" id="SSF52087">
    <property type="entry name" value="CRAL/TRIO domain"/>
    <property type="match status" value="1"/>
</dbReference>
<dbReference type="PANTHER" id="PTHR10174">
    <property type="entry name" value="ALPHA-TOCOPHEROL TRANSFER PROTEIN-RELATED"/>
    <property type="match status" value="1"/>
</dbReference>